<feature type="transmembrane region" description="Helical" evidence="8">
    <location>
        <begin position="254"/>
        <end position="273"/>
    </location>
</feature>
<protein>
    <submittedName>
        <fullName evidence="10">ABC transporter permease</fullName>
    </submittedName>
</protein>
<proteinExistence type="inferred from homology"/>
<dbReference type="AlphaFoldDB" id="A0AA37SRC9"/>
<evidence type="ECO:0000259" key="9">
    <source>
        <dbReference type="PROSITE" id="PS50928"/>
    </source>
</evidence>
<reference evidence="10" key="1">
    <citation type="journal article" date="2014" name="Int. J. Syst. Evol. Microbiol.">
        <title>Complete genome sequence of Corynebacterium casei LMG S-19264T (=DSM 44701T), isolated from a smear-ripened cheese.</title>
        <authorList>
            <consortium name="US DOE Joint Genome Institute (JGI-PGF)"/>
            <person name="Walter F."/>
            <person name="Albersmeier A."/>
            <person name="Kalinowski J."/>
            <person name="Ruckert C."/>
        </authorList>
    </citation>
    <scope>NUCLEOTIDE SEQUENCE</scope>
    <source>
        <strain evidence="10">NBRC 108769</strain>
    </source>
</reference>
<dbReference type="RefSeq" id="WP_235290897.1">
    <property type="nucleotide sequence ID" value="NZ_BSOH01000007.1"/>
</dbReference>
<keyword evidence="4" id="KW-0997">Cell inner membrane</keyword>
<evidence type="ECO:0000256" key="6">
    <source>
        <dbReference type="ARBA" id="ARBA00022989"/>
    </source>
</evidence>
<comment type="subcellular location">
    <subcellularLocation>
        <location evidence="1">Cell inner membrane</location>
        <topology evidence="1">Multi-pass membrane protein</topology>
    </subcellularLocation>
    <subcellularLocation>
        <location evidence="8">Cell membrane</location>
        <topology evidence="8">Multi-pass membrane protein</topology>
    </subcellularLocation>
</comment>
<feature type="transmembrane region" description="Helical" evidence="8">
    <location>
        <begin position="60"/>
        <end position="81"/>
    </location>
</feature>
<evidence type="ECO:0000313" key="11">
    <source>
        <dbReference type="Proteomes" id="UP001156666"/>
    </source>
</evidence>
<keyword evidence="11" id="KW-1185">Reference proteome</keyword>
<comment type="caution">
    <text evidence="10">The sequence shown here is derived from an EMBL/GenBank/DDBJ whole genome shotgun (WGS) entry which is preliminary data.</text>
</comment>
<keyword evidence="7 8" id="KW-0472">Membrane</keyword>
<keyword evidence="5 8" id="KW-0812">Transmembrane</keyword>
<dbReference type="Proteomes" id="UP001156666">
    <property type="component" value="Unassembled WGS sequence"/>
</dbReference>
<keyword evidence="6 8" id="KW-1133">Transmembrane helix</keyword>
<feature type="domain" description="ABC transmembrane type-1" evidence="9">
    <location>
        <begin position="60"/>
        <end position="272"/>
    </location>
</feature>
<dbReference type="PROSITE" id="PS50928">
    <property type="entry name" value="ABC_TM1"/>
    <property type="match status" value="1"/>
</dbReference>
<dbReference type="GO" id="GO:0005886">
    <property type="term" value="C:plasma membrane"/>
    <property type="evidence" value="ECO:0007669"/>
    <property type="project" value="UniProtKB-SubCell"/>
</dbReference>
<name>A0AA37SRC9_9BACT</name>
<evidence type="ECO:0000256" key="3">
    <source>
        <dbReference type="ARBA" id="ARBA00022475"/>
    </source>
</evidence>
<evidence type="ECO:0000256" key="5">
    <source>
        <dbReference type="ARBA" id="ARBA00022692"/>
    </source>
</evidence>
<keyword evidence="3" id="KW-1003">Cell membrane</keyword>
<comment type="similarity">
    <text evidence="8">Belongs to the binding-protein-dependent transport system permease family.</text>
</comment>
<evidence type="ECO:0000256" key="2">
    <source>
        <dbReference type="ARBA" id="ARBA00022448"/>
    </source>
</evidence>
<feature type="transmembrane region" description="Helical" evidence="8">
    <location>
        <begin position="93"/>
        <end position="117"/>
    </location>
</feature>
<evidence type="ECO:0000256" key="1">
    <source>
        <dbReference type="ARBA" id="ARBA00004429"/>
    </source>
</evidence>
<evidence type="ECO:0000256" key="7">
    <source>
        <dbReference type="ARBA" id="ARBA00023136"/>
    </source>
</evidence>
<dbReference type="EMBL" id="BSOH01000007">
    <property type="protein sequence ID" value="GLR16923.1"/>
    <property type="molecule type" value="Genomic_DNA"/>
</dbReference>
<keyword evidence="2 8" id="KW-0813">Transport</keyword>
<dbReference type="Pfam" id="PF00528">
    <property type="entry name" value="BPD_transp_1"/>
    <property type="match status" value="1"/>
</dbReference>
<dbReference type="PANTHER" id="PTHR43357:SF4">
    <property type="entry name" value="INNER MEMBRANE ABC TRANSPORTER PERMEASE PROTEIN YDCV"/>
    <property type="match status" value="1"/>
</dbReference>
<reference evidence="10" key="2">
    <citation type="submission" date="2023-01" db="EMBL/GenBank/DDBJ databases">
        <title>Draft genome sequence of Portibacter lacus strain NBRC 108769.</title>
        <authorList>
            <person name="Sun Q."/>
            <person name="Mori K."/>
        </authorList>
    </citation>
    <scope>NUCLEOTIDE SEQUENCE</scope>
    <source>
        <strain evidence="10">NBRC 108769</strain>
    </source>
</reference>
<dbReference type="CDD" id="cd06261">
    <property type="entry name" value="TM_PBP2"/>
    <property type="match status" value="1"/>
</dbReference>
<dbReference type="PANTHER" id="PTHR43357">
    <property type="entry name" value="INNER MEMBRANE ABC TRANSPORTER PERMEASE PROTEIN YDCV"/>
    <property type="match status" value="1"/>
</dbReference>
<sequence length="283" mass="31668">MKNRGYIGILFFILIGITPFALSFGYALLYSFGVIGVANSGFTLEFWKAVFESGEFVKSLFYSIAIALVSTVISVSLALWFTLAFEKKLRGRILSFVIYLPLAIPGIVASFFTVQVLSKAGFFSRLFNKIGITSGISDFPDLINDPYAIGITLVFISVVMPFFLLLFLNVYQNERVAELAELSRSLGASERQTIWRVSLPVLIKKTWTLIALYFIFLLGAYEIPLILGEESPQMLSVLIVRELKQFDLSKISEGYVVAVIYTVIVSIATILLFSNRKSQDIHE</sequence>
<organism evidence="10 11">
    <name type="scientific">Portibacter lacus</name>
    <dbReference type="NCBI Taxonomy" id="1099794"/>
    <lineage>
        <taxon>Bacteria</taxon>
        <taxon>Pseudomonadati</taxon>
        <taxon>Bacteroidota</taxon>
        <taxon>Saprospiria</taxon>
        <taxon>Saprospirales</taxon>
        <taxon>Haliscomenobacteraceae</taxon>
        <taxon>Portibacter</taxon>
    </lineage>
</organism>
<dbReference type="InterPro" id="IPR000515">
    <property type="entry name" value="MetI-like"/>
</dbReference>
<evidence type="ECO:0000256" key="4">
    <source>
        <dbReference type="ARBA" id="ARBA00022519"/>
    </source>
</evidence>
<gene>
    <name evidence="10" type="ORF">GCM10007940_15380</name>
</gene>
<dbReference type="GO" id="GO:0055085">
    <property type="term" value="P:transmembrane transport"/>
    <property type="evidence" value="ECO:0007669"/>
    <property type="project" value="InterPro"/>
</dbReference>
<feature type="transmembrane region" description="Helical" evidence="8">
    <location>
        <begin position="206"/>
        <end position="227"/>
    </location>
</feature>
<dbReference type="Gene3D" id="1.10.3720.10">
    <property type="entry name" value="MetI-like"/>
    <property type="match status" value="1"/>
</dbReference>
<evidence type="ECO:0000313" key="10">
    <source>
        <dbReference type="EMBL" id="GLR16923.1"/>
    </source>
</evidence>
<feature type="transmembrane region" description="Helical" evidence="8">
    <location>
        <begin position="7"/>
        <end position="40"/>
    </location>
</feature>
<dbReference type="InterPro" id="IPR035906">
    <property type="entry name" value="MetI-like_sf"/>
</dbReference>
<evidence type="ECO:0000256" key="8">
    <source>
        <dbReference type="RuleBase" id="RU363032"/>
    </source>
</evidence>
<feature type="transmembrane region" description="Helical" evidence="8">
    <location>
        <begin position="147"/>
        <end position="168"/>
    </location>
</feature>
<accession>A0AA37SRC9</accession>
<dbReference type="SUPFAM" id="SSF161098">
    <property type="entry name" value="MetI-like"/>
    <property type="match status" value="1"/>
</dbReference>